<name>A0A3E2TT65_9FIRM</name>
<dbReference type="InterPro" id="IPR001110">
    <property type="entry name" value="UPF0012_CS"/>
</dbReference>
<dbReference type="PROSITE" id="PS50263">
    <property type="entry name" value="CN_HYDROLASE"/>
    <property type="match status" value="1"/>
</dbReference>
<dbReference type="CDD" id="cd07572">
    <property type="entry name" value="nit"/>
    <property type="match status" value="1"/>
</dbReference>
<evidence type="ECO:0000313" key="4">
    <source>
        <dbReference type="EMBL" id="RGB82209.1"/>
    </source>
</evidence>
<dbReference type="GO" id="GO:0050152">
    <property type="term" value="F:omega-amidase activity"/>
    <property type="evidence" value="ECO:0007669"/>
    <property type="project" value="TreeGrafter"/>
</dbReference>
<dbReference type="RefSeq" id="WP_117526713.1">
    <property type="nucleotide sequence ID" value="NZ_WQPJ01000006.1"/>
</dbReference>
<dbReference type="GO" id="GO:0006528">
    <property type="term" value="P:asparagine metabolic process"/>
    <property type="evidence" value="ECO:0007669"/>
    <property type="project" value="TreeGrafter"/>
</dbReference>
<dbReference type="AlphaFoldDB" id="A0A3E2TT65"/>
<protein>
    <submittedName>
        <fullName evidence="4">Carbon-nitrogen hydrolase family protein</fullName>
    </submittedName>
</protein>
<feature type="domain" description="CN hydrolase" evidence="3">
    <location>
        <begin position="1"/>
        <end position="245"/>
    </location>
</feature>
<dbReference type="PROSITE" id="PS01227">
    <property type="entry name" value="UPF0012"/>
    <property type="match status" value="1"/>
</dbReference>
<dbReference type="SUPFAM" id="SSF56317">
    <property type="entry name" value="Carbon-nitrogen hydrolase"/>
    <property type="match status" value="1"/>
</dbReference>
<gene>
    <name evidence="4" type="ORF">DW070_01430</name>
</gene>
<dbReference type="PANTHER" id="PTHR23088">
    <property type="entry name" value="NITRILASE-RELATED"/>
    <property type="match status" value="1"/>
</dbReference>
<dbReference type="GO" id="GO:0006107">
    <property type="term" value="P:oxaloacetate metabolic process"/>
    <property type="evidence" value="ECO:0007669"/>
    <property type="project" value="TreeGrafter"/>
</dbReference>
<dbReference type="InterPro" id="IPR036526">
    <property type="entry name" value="C-N_Hydrolase_sf"/>
</dbReference>
<dbReference type="GO" id="GO:0006541">
    <property type="term" value="P:glutamine metabolic process"/>
    <property type="evidence" value="ECO:0007669"/>
    <property type="project" value="TreeGrafter"/>
</dbReference>
<evidence type="ECO:0000259" key="3">
    <source>
        <dbReference type="PROSITE" id="PS50263"/>
    </source>
</evidence>
<sequence>MKIALCQTTVHKDWHKNLRNAERVIADAVKSKADMVVLPEMFICPYNKKAISAAAQPEGGEAWQAMSEAAAKNHVYLVAGSIPESADGHIYSTAYTFDREGRQIGKYRKMHMFDIDVEGGQYYSESSVITAGDEVCVVETEFGPIGVAICYDVRFPELFRLLAKRGAKAVVMPASFNRTTGPAHWELLMRARALDQEMYVLGCAAAGDLAGSYNGWGHSIAVDPWGSIMEELGEGPGMLMAAVDFAKEDAVRSQIPVLQQLRTDIYEVCEKTVG</sequence>
<dbReference type="InterPro" id="IPR003010">
    <property type="entry name" value="C-N_Hydrolase"/>
</dbReference>
<comment type="caution">
    <text evidence="4">The sequence shown here is derived from an EMBL/GenBank/DDBJ whole genome shotgun (WGS) entry which is preliminary data.</text>
</comment>
<dbReference type="Gene3D" id="3.60.110.10">
    <property type="entry name" value="Carbon-nitrogen hydrolase"/>
    <property type="match status" value="1"/>
</dbReference>
<dbReference type="PANTHER" id="PTHR23088:SF30">
    <property type="entry name" value="OMEGA-AMIDASE NIT2"/>
    <property type="match status" value="1"/>
</dbReference>
<evidence type="ECO:0000256" key="2">
    <source>
        <dbReference type="ARBA" id="ARBA00022801"/>
    </source>
</evidence>
<dbReference type="InterPro" id="IPR045254">
    <property type="entry name" value="Nit1/2_C-N_Hydrolase"/>
</dbReference>
<reference evidence="4 5" key="1">
    <citation type="submission" date="2018-08" db="EMBL/GenBank/DDBJ databases">
        <title>A genome reference for cultivated species of the human gut microbiota.</title>
        <authorList>
            <person name="Zou Y."/>
            <person name="Xue W."/>
            <person name="Luo G."/>
        </authorList>
    </citation>
    <scope>NUCLEOTIDE SEQUENCE [LARGE SCALE GENOMIC DNA]</scope>
    <source>
        <strain evidence="4 5">AF45-17</strain>
    </source>
</reference>
<evidence type="ECO:0000256" key="1">
    <source>
        <dbReference type="ARBA" id="ARBA00010613"/>
    </source>
</evidence>
<dbReference type="Pfam" id="PF00795">
    <property type="entry name" value="CN_hydrolase"/>
    <property type="match status" value="1"/>
</dbReference>
<proteinExistence type="inferred from homology"/>
<comment type="similarity">
    <text evidence="1">Belongs to the carbon-nitrogen hydrolase superfamily. NIT1/NIT2 family.</text>
</comment>
<keyword evidence="2 4" id="KW-0378">Hydrolase</keyword>
<dbReference type="EMBL" id="QVEP01000002">
    <property type="protein sequence ID" value="RGB82209.1"/>
    <property type="molecule type" value="Genomic_DNA"/>
</dbReference>
<dbReference type="Proteomes" id="UP000260773">
    <property type="component" value="Unassembled WGS sequence"/>
</dbReference>
<accession>A0A3E2TT65</accession>
<organism evidence="4 5">
    <name type="scientific">Coprococcus catus</name>
    <dbReference type="NCBI Taxonomy" id="116085"/>
    <lineage>
        <taxon>Bacteria</taxon>
        <taxon>Bacillati</taxon>
        <taxon>Bacillota</taxon>
        <taxon>Clostridia</taxon>
        <taxon>Lachnospirales</taxon>
        <taxon>Lachnospiraceae</taxon>
        <taxon>Coprococcus</taxon>
    </lineage>
</organism>
<evidence type="ECO:0000313" key="5">
    <source>
        <dbReference type="Proteomes" id="UP000260773"/>
    </source>
</evidence>